<evidence type="ECO:0000259" key="10">
    <source>
        <dbReference type="PROSITE" id="PS50157"/>
    </source>
</evidence>
<organism evidence="13 14">
    <name type="scientific">Nyctibius bracteatus</name>
    <name type="common">Rufous potoo</name>
    <dbReference type="NCBI Taxonomy" id="48426"/>
    <lineage>
        <taxon>Eukaryota</taxon>
        <taxon>Metazoa</taxon>
        <taxon>Chordata</taxon>
        <taxon>Craniata</taxon>
        <taxon>Vertebrata</taxon>
        <taxon>Euteleostomi</taxon>
        <taxon>Archelosauria</taxon>
        <taxon>Archosauria</taxon>
        <taxon>Dinosauria</taxon>
        <taxon>Saurischia</taxon>
        <taxon>Theropoda</taxon>
        <taxon>Coelurosauria</taxon>
        <taxon>Aves</taxon>
        <taxon>Neognathae</taxon>
        <taxon>Neoaves</taxon>
        <taxon>Strisores</taxon>
        <taxon>Caprimulgiformes</taxon>
        <taxon>Nyctibiidae</taxon>
        <taxon>Nyctibius</taxon>
    </lineage>
</organism>
<feature type="compositionally biased region" description="Polar residues" evidence="9">
    <location>
        <begin position="245"/>
        <end position="270"/>
    </location>
</feature>
<dbReference type="PANTHER" id="PTHR24381">
    <property type="entry name" value="ZINC FINGER PROTEIN"/>
    <property type="match status" value="1"/>
</dbReference>
<evidence type="ECO:0000256" key="3">
    <source>
        <dbReference type="ARBA" id="ARBA00022737"/>
    </source>
</evidence>
<dbReference type="FunFam" id="3.30.160.60:FF:000340">
    <property type="entry name" value="zinc finger protein 473 isoform X1"/>
    <property type="match status" value="1"/>
</dbReference>
<dbReference type="Pfam" id="PF01352">
    <property type="entry name" value="KRAB"/>
    <property type="match status" value="1"/>
</dbReference>
<evidence type="ECO:0000259" key="12">
    <source>
        <dbReference type="PROSITE" id="PS50806"/>
    </source>
</evidence>
<feature type="compositionally biased region" description="Basic and acidic residues" evidence="9">
    <location>
        <begin position="317"/>
        <end position="330"/>
    </location>
</feature>
<proteinExistence type="predicted"/>
<dbReference type="SMART" id="SM00355">
    <property type="entry name" value="ZnF_C2H2"/>
    <property type="match status" value="4"/>
</dbReference>
<name>A0A7K8TE58_9AVES</name>
<dbReference type="EMBL" id="VWZB01002708">
    <property type="protein sequence ID" value="NXF40539.1"/>
    <property type="molecule type" value="Genomic_DNA"/>
</dbReference>
<dbReference type="InterPro" id="IPR036236">
    <property type="entry name" value="Znf_C2H2_sf"/>
</dbReference>
<evidence type="ECO:0000256" key="9">
    <source>
        <dbReference type="SAM" id="MobiDB-lite"/>
    </source>
</evidence>
<feature type="domain" description="C2H2-type" evidence="10">
    <location>
        <begin position="491"/>
        <end position="518"/>
    </location>
</feature>
<dbReference type="InterPro" id="IPR003655">
    <property type="entry name" value="aKRAB"/>
</dbReference>
<keyword evidence="2" id="KW-0479">Metal-binding</keyword>
<feature type="compositionally biased region" description="Basic and acidic residues" evidence="9">
    <location>
        <begin position="401"/>
        <end position="410"/>
    </location>
</feature>
<dbReference type="InterPro" id="IPR036051">
    <property type="entry name" value="KRAB_dom_sf"/>
</dbReference>
<feature type="compositionally biased region" description="Low complexity" evidence="9">
    <location>
        <begin position="648"/>
        <end position="670"/>
    </location>
</feature>
<keyword evidence="8" id="KW-0175">Coiled coil</keyword>
<comment type="caution">
    <text evidence="13">The sequence shown here is derived from an EMBL/GenBank/DDBJ whole genome shotgun (WGS) entry which is preliminary data.</text>
</comment>
<feature type="domain" description="KRAB-related" evidence="12">
    <location>
        <begin position="80"/>
        <end position="148"/>
    </location>
</feature>
<dbReference type="CDD" id="cd07765">
    <property type="entry name" value="KRAB_A-box"/>
    <property type="match status" value="1"/>
</dbReference>
<dbReference type="GO" id="GO:0008270">
    <property type="term" value="F:zinc ion binding"/>
    <property type="evidence" value="ECO:0007669"/>
    <property type="project" value="UniProtKB-KW"/>
</dbReference>
<dbReference type="Pfam" id="PF00096">
    <property type="entry name" value="zf-C2H2"/>
    <property type="match status" value="2"/>
</dbReference>
<keyword evidence="4 7" id="KW-0863">Zinc-finger</keyword>
<feature type="region of interest" description="Disordered" evidence="9">
    <location>
        <begin position="394"/>
        <end position="446"/>
    </location>
</feature>
<dbReference type="PROSITE" id="PS00028">
    <property type="entry name" value="ZINC_FINGER_C2H2_1"/>
    <property type="match status" value="4"/>
</dbReference>
<dbReference type="SUPFAM" id="SSF57667">
    <property type="entry name" value="beta-beta-alpha zinc fingers"/>
    <property type="match status" value="2"/>
</dbReference>
<evidence type="ECO:0000256" key="1">
    <source>
        <dbReference type="ARBA" id="ARBA00004123"/>
    </source>
</evidence>
<feature type="compositionally biased region" description="Acidic residues" evidence="9">
    <location>
        <begin position="360"/>
        <end position="370"/>
    </location>
</feature>
<protein>
    <submittedName>
        <fullName evidence="13">ZN783 protein</fullName>
    </submittedName>
</protein>
<sequence>GQAEAQQLQELRSRTERAERRLLACETLVGELGSNLAALGSLLQDYGLLQQRLDNVENLLKNRNFWILRLPPGSRGETPKVPVTFDDISVYFNEQEWERLDRWQKDLYRAVMRGNYETLISLDYAVSKPDVLSRIERDEELCIKNGQDPPQTHIRDGQEPPQRRVQDGLESPQAHIGDGQKPPQTGAPDGQKPPQTGAPDGQKPPQTGAPDGQKPPAPDGQKPPQTGAPDGQKPPQTGAPDGQKPPQTGTPDGQKSSQIGIPDSQASMQTDVPDGVPQTGAPDDGQKPPQTGAPDGPKPPQTGAPDSQESPQTPEETNQKEESLGEDKVPMEAATEFPIMVMNVMSLSTQKEKLRREDQPETEMGEDPADVNDQCLCPSVSEDGFLMEDEVACEGASPENNKVKEEKPKGLQEASAPSPGPELQKCPKSEQAKAKSKKKPSRCESSSLLMGNCRRGYVREWSHPCTECGKRFRLKINLIIHQRSHAKEGPYECSMCDISFADKRHLDVHQSIHIKDRAFGAKVWGNVHPELRIRPRGKICGGFCGGTHSLGSGTYTGGAWLGQAKEEPDRGSLSSACYSRQQSPKSRTKSVVKCSFCKKTLSCPFSLQRHLQTHRQDRPHCCPTCKKCFTRRTHLIRHEKIHDRQKARAALQQPTAAQPQPQAAPEAPAG</sequence>
<evidence type="ECO:0000256" key="5">
    <source>
        <dbReference type="ARBA" id="ARBA00022833"/>
    </source>
</evidence>
<keyword evidence="3" id="KW-0677">Repeat</keyword>
<feature type="compositionally biased region" description="Polar residues" evidence="9">
    <location>
        <begin position="304"/>
        <end position="316"/>
    </location>
</feature>
<dbReference type="SUPFAM" id="SSF109640">
    <property type="entry name" value="KRAB domain (Kruppel-associated box)"/>
    <property type="match status" value="1"/>
</dbReference>
<dbReference type="InterPro" id="IPR013087">
    <property type="entry name" value="Znf_C2H2_type"/>
</dbReference>
<feature type="domain" description="C2H2-type" evidence="10">
    <location>
        <begin position="592"/>
        <end position="619"/>
    </location>
</feature>
<evidence type="ECO:0000256" key="6">
    <source>
        <dbReference type="ARBA" id="ARBA00023242"/>
    </source>
</evidence>
<feature type="domain" description="C2H2-type" evidence="10">
    <location>
        <begin position="463"/>
        <end position="490"/>
    </location>
</feature>
<feature type="coiled-coil region" evidence="8">
    <location>
        <begin position="1"/>
        <end position="28"/>
    </location>
</feature>
<evidence type="ECO:0000256" key="4">
    <source>
        <dbReference type="ARBA" id="ARBA00022771"/>
    </source>
</evidence>
<dbReference type="PROSITE" id="PS50157">
    <property type="entry name" value="ZINC_FINGER_C2H2_2"/>
    <property type="match status" value="4"/>
</dbReference>
<evidence type="ECO:0000259" key="11">
    <source>
        <dbReference type="PROSITE" id="PS50805"/>
    </source>
</evidence>
<gene>
    <name evidence="13" type="primary">Znf783_0</name>
    <name evidence="13" type="ORF">NYCBRA_R00002</name>
</gene>
<evidence type="ECO:0000313" key="13">
    <source>
        <dbReference type="EMBL" id="NXF40539.1"/>
    </source>
</evidence>
<evidence type="ECO:0000313" key="14">
    <source>
        <dbReference type="Proteomes" id="UP000538472"/>
    </source>
</evidence>
<dbReference type="GO" id="GO:0000977">
    <property type="term" value="F:RNA polymerase II transcription regulatory region sequence-specific DNA binding"/>
    <property type="evidence" value="ECO:0007669"/>
    <property type="project" value="TreeGrafter"/>
</dbReference>
<reference evidence="13 14" key="1">
    <citation type="submission" date="2019-09" db="EMBL/GenBank/DDBJ databases">
        <title>Bird 10,000 Genomes (B10K) Project - Family phase.</title>
        <authorList>
            <person name="Zhang G."/>
        </authorList>
    </citation>
    <scope>NUCLEOTIDE SEQUENCE [LARGE SCALE GENOMIC DNA]</scope>
    <source>
        <strain evidence="13">B10K-CU-031-10</strain>
        <tissue evidence="13">Muscle</tissue>
    </source>
</reference>
<feature type="compositionally biased region" description="Basic and acidic residues" evidence="9">
    <location>
        <begin position="350"/>
        <end position="359"/>
    </location>
</feature>
<dbReference type="PANTHER" id="PTHR24381:SF269">
    <property type="entry name" value="ZINC FINGER PROTEIN 398"/>
    <property type="match status" value="1"/>
</dbReference>
<feature type="non-terminal residue" evidence="13">
    <location>
        <position position="670"/>
    </location>
</feature>
<dbReference type="PROSITE" id="PS50806">
    <property type="entry name" value="KRAB_RELATED"/>
    <property type="match status" value="1"/>
</dbReference>
<dbReference type="InterPro" id="IPR001909">
    <property type="entry name" value="KRAB"/>
</dbReference>
<dbReference type="FunFam" id="3.30.160.60:FF:000100">
    <property type="entry name" value="Zinc finger 45-like"/>
    <property type="match status" value="1"/>
</dbReference>
<feature type="domain" description="C2H2-type" evidence="10">
    <location>
        <begin position="620"/>
        <end position="647"/>
    </location>
</feature>
<dbReference type="GO" id="GO:0000981">
    <property type="term" value="F:DNA-binding transcription factor activity, RNA polymerase II-specific"/>
    <property type="evidence" value="ECO:0007669"/>
    <property type="project" value="TreeGrafter"/>
</dbReference>
<evidence type="ECO:0000256" key="7">
    <source>
        <dbReference type="PROSITE-ProRule" id="PRU00042"/>
    </source>
</evidence>
<dbReference type="FunFam" id="3.30.160.60:FF:000145">
    <property type="entry name" value="Zinc finger protein 574"/>
    <property type="match status" value="1"/>
</dbReference>
<comment type="subcellular location">
    <subcellularLocation>
        <location evidence="1">Nucleus</location>
    </subcellularLocation>
</comment>
<dbReference type="SMART" id="SM00349">
    <property type="entry name" value="KRAB"/>
    <property type="match status" value="1"/>
</dbReference>
<dbReference type="PROSITE" id="PS50805">
    <property type="entry name" value="KRAB"/>
    <property type="match status" value="1"/>
</dbReference>
<keyword evidence="6" id="KW-0539">Nucleus</keyword>
<keyword evidence="5" id="KW-0862">Zinc</keyword>
<evidence type="ECO:0000256" key="8">
    <source>
        <dbReference type="SAM" id="Coils"/>
    </source>
</evidence>
<dbReference type="Proteomes" id="UP000538472">
    <property type="component" value="Unassembled WGS sequence"/>
</dbReference>
<keyword evidence="14" id="KW-1185">Reference proteome</keyword>
<evidence type="ECO:0000256" key="2">
    <source>
        <dbReference type="ARBA" id="ARBA00022723"/>
    </source>
</evidence>
<dbReference type="GO" id="GO:0005634">
    <property type="term" value="C:nucleus"/>
    <property type="evidence" value="ECO:0007669"/>
    <property type="project" value="UniProtKB-SubCell"/>
</dbReference>
<accession>A0A7K8TE58</accession>
<dbReference type="AlphaFoldDB" id="A0A7K8TE58"/>
<feature type="region of interest" description="Disordered" evidence="9">
    <location>
        <begin position="142"/>
        <end position="373"/>
    </location>
</feature>
<feature type="compositionally biased region" description="Basic and acidic residues" evidence="9">
    <location>
        <begin position="153"/>
        <end position="167"/>
    </location>
</feature>
<dbReference type="Gene3D" id="6.10.140.140">
    <property type="match status" value="1"/>
</dbReference>
<feature type="region of interest" description="Disordered" evidence="9">
    <location>
        <begin position="641"/>
        <end position="670"/>
    </location>
</feature>
<feature type="non-terminal residue" evidence="13">
    <location>
        <position position="1"/>
    </location>
</feature>
<feature type="domain" description="KRAB" evidence="11">
    <location>
        <begin position="83"/>
        <end position="154"/>
    </location>
</feature>
<dbReference type="Gene3D" id="3.30.160.60">
    <property type="entry name" value="Classic Zinc Finger"/>
    <property type="match status" value="3"/>
</dbReference>